<evidence type="ECO:0000313" key="18">
    <source>
        <dbReference type="Proteomes" id="UP000654075"/>
    </source>
</evidence>
<evidence type="ECO:0000256" key="7">
    <source>
        <dbReference type="ARBA" id="ARBA00022679"/>
    </source>
</evidence>
<dbReference type="OrthoDB" id="412748at2759"/>
<dbReference type="EC" id="2.7.7.19" evidence="5"/>
<evidence type="ECO:0000259" key="15">
    <source>
        <dbReference type="Pfam" id="PF04928"/>
    </source>
</evidence>
<dbReference type="SUPFAM" id="SSF55003">
    <property type="entry name" value="PAP/Archaeal CCA-adding enzyme, C-terminal domain"/>
    <property type="match status" value="1"/>
</dbReference>
<dbReference type="InterPro" id="IPR011068">
    <property type="entry name" value="NuclTrfase_I-like_C"/>
</dbReference>
<evidence type="ECO:0000256" key="8">
    <source>
        <dbReference type="ARBA" id="ARBA00022723"/>
    </source>
</evidence>
<keyword evidence="7" id="KW-0808">Transferase</keyword>
<accession>A0A813G5I0</accession>
<feature type="domain" description="Poly(A) polymerase nucleotidyltransferase" evidence="16">
    <location>
        <begin position="401"/>
        <end position="496"/>
    </location>
</feature>
<feature type="region of interest" description="Disordered" evidence="13">
    <location>
        <begin position="189"/>
        <end position="209"/>
    </location>
</feature>
<feature type="domain" description="Poly(A) polymerase RNA-binding" evidence="14">
    <location>
        <begin position="753"/>
        <end position="810"/>
    </location>
</feature>
<comment type="similarity">
    <text evidence="4">Belongs to the poly(A) polymerase family.</text>
</comment>
<evidence type="ECO:0000256" key="9">
    <source>
        <dbReference type="ARBA" id="ARBA00022741"/>
    </source>
</evidence>
<protein>
    <recommendedName>
        <fullName evidence="5">polynucleotide adenylyltransferase</fullName>
        <ecNumber evidence="5">2.7.7.19</ecNumber>
    </recommendedName>
</protein>
<comment type="caution">
    <text evidence="17">The sequence shown here is derived from an EMBL/GenBank/DDBJ whole genome shotgun (WGS) entry which is preliminary data.</text>
</comment>
<dbReference type="InterPro" id="IPR007010">
    <property type="entry name" value="PolA_pol_RNA-bd_dom"/>
</dbReference>
<keyword evidence="6" id="KW-0507">mRNA processing</keyword>
<organism evidence="17 18">
    <name type="scientific">Polarella glacialis</name>
    <name type="common">Dinoflagellate</name>
    <dbReference type="NCBI Taxonomy" id="89957"/>
    <lineage>
        <taxon>Eukaryota</taxon>
        <taxon>Sar</taxon>
        <taxon>Alveolata</taxon>
        <taxon>Dinophyceae</taxon>
        <taxon>Suessiales</taxon>
        <taxon>Suessiaceae</taxon>
        <taxon>Polarella</taxon>
    </lineage>
</organism>
<dbReference type="SUPFAM" id="SSF81301">
    <property type="entry name" value="Nucleotidyltransferase"/>
    <property type="match status" value="1"/>
</dbReference>
<dbReference type="CDD" id="cd05402">
    <property type="entry name" value="NT_PAP_TUTase"/>
    <property type="match status" value="1"/>
</dbReference>
<name>A0A813G5I0_POLGL</name>
<feature type="domain" description="Poly(A) polymerase central" evidence="15">
    <location>
        <begin position="600"/>
        <end position="748"/>
    </location>
</feature>
<evidence type="ECO:0000256" key="5">
    <source>
        <dbReference type="ARBA" id="ARBA00012388"/>
    </source>
</evidence>
<comment type="cofactor">
    <cofactor evidence="1">
        <name>Mn(2+)</name>
        <dbReference type="ChEBI" id="CHEBI:29035"/>
    </cofactor>
</comment>
<keyword evidence="12" id="KW-0539">Nucleus</keyword>
<keyword evidence="18" id="KW-1185">Reference proteome</keyword>
<dbReference type="GO" id="GO:0046872">
    <property type="term" value="F:metal ion binding"/>
    <property type="evidence" value="ECO:0007669"/>
    <property type="project" value="UniProtKB-KW"/>
</dbReference>
<gene>
    <name evidence="17" type="ORF">PGLA1383_LOCUS35595</name>
</gene>
<keyword evidence="9" id="KW-0547">Nucleotide-binding</keyword>
<dbReference type="InterPro" id="IPR043519">
    <property type="entry name" value="NT_sf"/>
</dbReference>
<dbReference type="Gene3D" id="3.30.460.10">
    <property type="entry name" value="Beta Polymerase, domain 2"/>
    <property type="match status" value="1"/>
</dbReference>
<evidence type="ECO:0000256" key="2">
    <source>
        <dbReference type="ARBA" id="ARBA00001946"/>
    </source>
</evidence>
<dbReference type="SUPFAM" id="SSF81631">
    <property type="entry name" value="PAP/OAS1 substrate-binding domain"/>
    <property type="match status" value="1"/>
</dbReference>
<feature type="region of interest" description="Disordered" evidence="13">
    <location>
        <begin position="73"/>
        <end position="101"/>
    </location>
</feature>
<dbReference type="Pfam" id="PF20750">
    <property type="entry name" value="PAP_NTPase"/>
    <property type="match status" value="2"/>
</dbReference>
<sequence length="840" mass="93759">MAPASNQVAYSRGRPEMRLLEISRETPPFASSRTPSRTLSPLPMKVSDSIPHNEVLKFHNECANVHCTSIEKETDETDWTPPRLDSRGWRTPDPSPTRRGLPKCASRSFIVDCSDNEDDESINALCVHADEPEPAWARIRTPSPGEDRSSSHRLMLLATQSASEMHTPFFLQLCLPCASPAWADLADKHDGNDVHDDDETPTTTGPGCGSDKGEMCLVSTGSLGHPYTCAEACKYFLKARGCKDGAACDRCHLCEWKRYGRNPSAEEPSLSKWTGGSGGQRGTTPGRPPPQGPNKFPVRGGFLTGFPTTVNAGARGEAALEVSVPAFANSDNPAYARVQGIRGERRLERFDLVKQDIGEFWSDSASSFGWDIGGKHFFGDAGVCALRFDFLRMQHVWMREDLESVFPQETAEGMVQRKEVLVVLETMFHDWMSKLSAEGGISEEEIRRSTVKITTLGSYRLGVVHPGSDIDTLCIAPPNVPREEFFATFAELLEKRVGDSSVSHDNIKTMPSCCQDDVTECVPIPDAYTPIIKLKMRGVCIDLLFARLAKDIGETEEAEEVFRSTGLNATATFDGAAASEVTCARDVADQILQLVPNQETFRATLRFVKYWARRRGIYSNILGFFGGITWSLLVARICQLYPYYAPNQLVNRFFRLYHQWNWTRPVMLCEIIDPANVPGMTSFKVWNPKANPADRQHVMPVITPAFPSMNSTYNVTETTKRILLDEFKRGYEVVRDVEAQKATWGDVHKPFPFFTHFSHFLLLEVLSKSEEVYNKFSGWVESKLRILVMQLEAQLEAVNGCFIHPNPVQYDLYGSDPEWPYGCGMFTALSFSKEDGAPAT</sequence>
<dbReference type="AlphaFoldDB" id="A0A813G5I0"/>
<comment type="cofactor">
    <cofactor evidence="2">
        <name>Mg(2+)</name>
        <dbReference type="ChEBI" id="CHEBI:18420"/>
    </cofactor>
</comment>
<dbReference type="PANTHER" id="PTHR10682">
    <property type="entry name" value="POLY A POLYMERASE"/>
    <property type="match status" value="1"/>
</dbReference>
<evidence type="ECO:0000256" key="4">
    <source>
        <dbReference type="ARBA" id="ARBA00010912"/>
    </source>
</evidence>
<evidence type="ECO:0000256" key="3">
    <source>
        <dbReference type="ARBA" id="ARBA00004123"/>
    </source>
</evidence>
<feature type="domain" description="Poly(A) polymerase nucleotidyltransferase" evidence="16">
    <location>
        <begin position="515"/>
        <end position="549"/>
    </location>
</feature>
<dbReference type="FunFam" id="1.10.1410.10:FF:000001">
    <property type="entry name" value="Putative poly(A) polymerase gamma"/>
    <property type="match status" value="1"/>
</dbReference>
<comment type="subcellular location">
    <subcellularLocation>
        <location evidence="3">Nucleus</location>
    </subcellularLocation>
</comment>
<keyword evidence="8" id="KW-0479">Metal-binding</keyword>
<keyword evidence="11" id="KW-0460">Magnesium</keyword>
<dbReference type="GO" id="GO:0005634">
    <property type="term" value="C:nucleus"/>
    <property type="evidence" value="ECO:0007669"/>
    <property type="project" value="UniProtKB-SubCell"/>
</dbReference>
<dbReference type="Gene3D" id="1.10.1410.10">
    <property type="match status" value="1"/>
</dbReference>
<dbReference type="Pfam" id="PF04928">
    <property type="entry name" value="PAP_central"/>
    <property type="match status" value="1"/>
</dbReference>
<evidence type="ECO:0000256" key="13">
    <source>
        <dbReference type="SAM" id="MobiDB-lite"/>
    </source>
</evidence>
<dbReference type="GO" id="GO:1990817">
    <property type="term" value="F:poly(A) RNA polymerase activity"/>
    <property type="evidence" value="ECO:0007669"/>
    <property type="project" value="UniProtKB-EC"/>
</dbReference>
<feature type="region of interest" description="Disordered" evidence="13">
    <location>
        <begin position="263"/>
        <end position="298"/>
    </location>
</feature>
<dbReference type="InterPro" id="IPR007012">
    <property type="entry name" value="PolA_pol_cen_dom"/>
</dbReference>
<dbReference type="Pfam" id="PF04926">
    <property type="entry name" value="PAP_RNA-bind"/>
    <property type="match status" value="1"/>
</dbReference>
<dbReference type="GO" id="GO:0005524">
    <property type="term" value="F:ATP binding"/>
    <property type="evidence" value="ECO:0007669"/>
    <property type="project" value="UniProtKB-KW"/>
</dbReference>
<dbReference type="GO" id="GO:0006397">
    <property type="term" value="P:mRNA processing"/>
    <property type="evidence" value="ECO:0007669"/>
    <property type="project" value="UniProtKB-KW"/>
</dbReference>
<dbReference type="PANTHER" id="PTHR10682:SF10">
    <property type="entry name" value="POLYNUCLEOTIDE ADENYLYLTRANSFERASE"/>
    <property type="match status" value="1"/>
</dbReference>
<evidence type="ECO:0000256" key="1">
    <source>
        <dbReference type="ARBA" id="ARBA00001936"/>
    </source>
</evidence>
<dbReference type="InterPro" id="IPR048840">
    <property type="entry name" value="PolA_pol_NTPase"/>
</dbReference>
<keyword evidence="10" id="KW-0067">ATP-binding</keyword>
<evidence type="ECO:0000256" key="6">
    <source>
        <dbReference type="ARBA" id="ARBA00022664"/>
    </source>
</evidence>
<evidence type="ECO:0000259" key="14">
    <source>
        <dbReference type="Pfam" id="PF04926"/>
    </source>
</evidence>
<evidence type="ECO:0000256" key="10">
    <source>
        <dbReference type="ARBA" id="ARBA00022840"/>
    </source>
</evidence>
<evidence type="ECO:0000256" key="12">
    <source>
        <dbReference type="ARBA" id="ARBA00023242"/>
    </source>
</evidence>
<reference evidence="17" key="1">
    <citation type="submission" date="2021-02" db="EMBL/GenBank/DDBJ databases">
        <authorList>
            <person name="Dougan E. K."/>
            <person name="Rhodes N."/>
            <person name="Thang M."/>
            <person name="Chan C."/>
        </authorList>
    </citation>
    <scope>NUCLEOTIDE SEQUENCE</scope>
</reference>
<dbReference type="EMBL" id="CAJNNV010026340">
    <property type="protein sequence ID" value="CAE8617939.1"/>
    <property type="molecule type" value="Genomic_DNA"/>
</dbReference>
<dbReference type="Gene3D" id="3.30.70.590">
    <property type="entry name" value="Poly(A) polymerase predicted RNA binding domain"/>
    <property type="match status" value="1"/>
</dbReference>
<dbReference type="Proteomes" id="UP000654075">
    <property type="component" value="Unassembled WGS sequence"/>
</dbReference>
<dbReference type="GO" id="GO:0003723">
    <property type="term" value="F:RNA binding"/>
    <property type="evidence" value="ECO:0007669"/>
    <property type="project" value="InterPro"/>
</dbReference>
<evidence type="ECO:0000313" key="17">
    <source>
        <dbReference type="EMBL" id="CAE8617939.1"/>
    </source>
</evidence>
<proteinExistence type="inferred from homology"/>
<evidence type="ECO:0000259" key="16">
    <source>
        <dbReference type="Pfam" id="PF20750"/>
    </source>
</evidence>
<dbReference type="GO" id="GO:0031123">
    <property type="term" value="P:RNA 3'-end processing"/>
    <property type="evidence" value="ECO:0007669"/>
    <property type="project" value="InterPro"/>
</dbReference>
<evidence type="ECO:0000256" key="11">
    <source>
        <dbReference type="ARBA" id="ARBA00022842"/>
    </source>
</evidence>